<feature type="transmembrane region" description="Helical" evidence="6">
    <location>
        <begin position="165"/>
        <end position="184"/>
    </location>
</feature>
<keyword evidence="8" id="KW-1185">Reference proteome</keyword>
<evidence type="ECO:0008006" key="9">
    <source>
        <dbReference type="Google" id="ProtNLM"/>
    </source>
</evidence>
<comment type="subcellular location">
    <subcellularLocation>
        <location evidence="1">Membrane</location>
        <topology evidence="1">Multi-pass membrane protein</topology>
    </subcellularLocation>
</comment>
<name>A0A6L6JD41_9RHOB</name>
<keyword evidence="3 6" id="KW-0812">Transmembrane</keyword>
<accession>A0A6L6JD41</accession>
<feature type="transmembrane region" description="Helical" evidence="6">
    <location>
        <begin position="229"/>
        <end position="248"/>
    </location>
</feature>
<reference evidence="7 8" key="1">
    <citation type="submission" date="2019-11" db="EMBL/GenBank/DDBJ databases">
        <authorList>
            <person name="Dong K."/>
        </authorList>
    </citation>
    <scope>NUCLEOTIDE SEQUENCE [LARGE SCALE GENOMIC DNA]</scope>
    <source>
        <strain evidence="7 8">NBRC 111993</strain>
    </source>
</reference>
<sequence>MGLVTTIIETLDASVKSTGERFFESTATAVGPLWTVLLTLLLLIIGMNMALGIYRMSAKDSLQIATRIVLVYMFAFSWANFGTFYDALTSASGNLALGFFDLAGANDAGINAAMDEFAANMGETADGVMKSMGSITRGVLGALFFVILAILMAVYVLVVGFAKIMIAFLLGVAPLAMIFTIFNRTKPLFEAWLSSFVSYLMYPIAASAVISAVVAMATAQYREQAEIDTLGSLVGFMVVVFVGIFALMKIPEAANHITGQMNLASIAPEAMRLAGSSLQRPSQVGANAFGAHGLAHPKQYLAGLTSLPSGLTDSKSTPHQRSAREAGMALRQKLAALDLMRRN</sequence>
<evidence type="ECO:0000256" key="5">
    <source>
        <dbReference type="ARBA" id="ARBA00023136"/>
    </source>
</evidence>
<comment type="similarity">
    <text evidence="2">Belongs to the TrbL/VirB6 family.</text>
</comment>
<dbReference type="OrthoDB" id="8101026at2"/>
<keyword evidence="4 6" id="KW-1133">Transmembrane helix</keyword>
<dbReference type="GO" id="GO:0016020">
    <property type="term" value="C:membrane"/>
    <property type="evidence" value="ECO:0007669"/>
    <property type="project" value="UniProtKB-SubCell"/>
</dbReference>
<evidence type="ECO:0000256" key="4">
    <source>
        <dbReference type="ARBA" id="ARBA00022989"/>
    </source>
</evidence>
<evidence type="ECO:0000313" key="8">
    <source>
        <dbReference type="Proteomes" id="UP000478183"/>
    </source>
</evidence>
<dbReference type="AlphaFoldDB" id="A0A6L6JD41"/>
<dbReference type="RefSeq" id="WP_155096794.1">
    <property type="nucleotide sequence ID" value="NZ_WMIE01000015.1"/>
</dbReference>
<organism evidence="7 8">
    <name type="scientific">Paracoccus aestuariivivens</name>
    <dbReference type="NCBI Taxonomy" id="1820333"/>
    <lineage>
        <taxon>Bacteria</taxon>
        <taxon>Pseudomonadati</taxon>
        <taxon>Pseudomonadota</taxon>
        <taxon>Alphaproteobacteria</taxon>
        <taxon>Rhodobacterales</taxon>
        <taxon>Paracoccaceae</taxon>
        <taxon>Paracoccus</taxon>
    </lineage>
</organism>
<evidence type="ECO:0000313" key="7">
    <source>
        <dbReference type="EMBL" id="MTH79436.1"/>
    </source>
</evidence>
<evidence type="ECO:0000256" key="2">
    <source>
        <dbReference type="ARBA" id="ARBA00007802"/>
    </source>
</evidence>
<dbReference type="GO" id="GO:0030255">
    <property type="term" value="P:protein secretion by the type IV secretion system"/>
    <property type="evidence" value="ECO:0007669"/>
    <property type="project" value="InterPro"/>
</dbReference>
<evidence type="ECO:0000256" key="6">
    <source>
        <dbReference type="SAM" id="Phobius"/>
    </source>
</evidence>
<feature type="transmembrane region" description="Helical" evidence="6">
    <location>
        <begin position="196"/>
        <end position="217"/>
    </location>
</feature>
<dbReference type="Pfam" id="PF04610">
    <property type="entry name" value="TrbL"/>
    <property type="match status" value="1"/>
</dbReference>
<comment type="caution">
    <text evidence="7">The sequence shown here is derived from an EMBL/GenBank/DDBJ whole genome shotgun (WGS) entry which is preliminary data.</text>
</comment>
<feature type="transmembrane region" description="Helical" evidence="6">
    <location>
        <begin position="139"/>
        <end position="158"/>
    </location>
</feature>
<dbReference type="InterPro" id="IPR007688">
    <property type="entry name" value="Conjugal_tfr_TrbL/VirB6"/>
</dbReference>
<feature type="transmembrane region" description="Helical" evidence="6">
    <location>
        <begin position="33"/>
        <end position="54"/>
    </location>
</feature>
<proteinExistence type="inferred from homology"/>
<keyword evidence="5 6" id="KW-0472">Membrane</keyword>
<gene>
    <name evidence="7" type="ORF">GL286_17095</name>
</gene>
<dbReference type="EMBL" id="WMIE01000015">
    <property type="protein sequence ID" value="MTH79436.1"/>
    <property type="molecule type" value="Genomic_DNA"/>
</dbReference>
<dbReference type="Proteomes" id="UP000478183">
    <property type="component" value="Unassembled WGS sequence"/>
</dbReference>
<evidence type="ECO:0000256" key="3">
    <source>
        <dbReference type="ARBA" id="ARBA00022692"/>
    </source>
</evidence>
<protein>
    <recommendedName>
        <fullName evidence="9">Type IV secretion system protein</fullName>
    </recommendedName>
</protein>
<evidence type="ECO:0000256" key="1">
    <source>
        <dbReference type="ARBA" id="ARBA00004141"/>
    </source>
</evidence>
<feature type="transmembrane region" description="Helical" evidence="6">
    <location>
        <begin position="66"/>
        <end position="85"/>
    </location>
</feature>